<protein>
    <submittedName>
        <fullName evidence="1">Uncharacterized protein</fullName>
    </submittedName>
</protein>
<dbReference type="OrthoDB" id="2437863at2"/>
<keyword evidence="2" id="KW-1185">Reference proteome</keyword>
<proteinExistence type="predicted"/>
<evidence type="ECO:0000313" key="1">
    <source>
        <dbReference type="EMBL" id="RQW71518.1"/>
    </source>
</evidence>
<sequence length="207" mass="24046">MQEGKRLRSDRKKDIKPFLTLSTKESIYRLSYITQTPVKDVAATLLTATLINVKILNALSVYFKRDIRINQTLFRGNLSNPTIQKKQAPGTCERISLRVTKRVYDILSALAYALDCSKARACALLLENSMTDFEIVNEYLKNYLEQGLDKRRMAEVNKLMSFINKEFSEKDYSYMHLLSHMVDEVNTPISSTKEIVDEFIIHHWRKD</sequence>
<dbReference type="EMBL" id="RRCT01000033">
    <property type="protein sequence ID" value="RQW71518.1"/>
    <property type="molecule type" value="Genomic_DNA"/>
</dbReference>
<name>A0A3N9U4G0_9BACI</name>
<organism evidence="1 2">
    <name type="scientific">Lysinibacillus composti</name>
    <dbReference type="NCBI Taxonomy" id="720633"/>
    <lineage>
        <taxon>Bacteria</taxon>
        <taxon>Bacillati</taxon>
        <taxon>Bacillota</taxon>
        <taxon>Bacilli</taxon>
        <taxon>Bacillales</taxon>
        <taxon>Bacillaceae</taxon>
        <taxon>Lysinibacillus</taxon>
    </lineage>
</organism>
<dbReference type="Proteomes" id="UP000274033">
    <property type="component" value="Unassembled WGS sequence"/>
</dbReference>
<comment type="caution">
    <text evidence="1">The sequence shown here is derived from an EMBL/GenBank/DDBJ whole genome shotgun (WGS) entry which is preliminary data.</text>
</comment>
<dbReference type="AlphaFoldDB" id="A0A3N9U4G0"/>
<evidence type="ECO:0000313" key="2">
    <source>
        <dbReference type="Proteomes" id="UP000274033"/>
    </source>
</evidence>
<dbReference type="RefSeq" id="WP_124766939.1">
    <property type="nucleotide sequence ID" value="NZ_JAFBDY010000035.1"/>
</dbReference>
<accession>A0A3N9U4G0</accession>
<reference evidence="1 2" key="1">
    <citation type="journal article" date="2013" name="J. Microbiol.">
        <title>Lysinibacillus chungkukjangi sp. nov., isolated from Chungkukjang, Korean fermented soybean food.</title>
        <authorList>
            <person name="Kim S.J."/>
            <person name="Jang Y.H."/>
            <person name="Hamada M."/>
            <person name="Ahn J.H."/>
            <person name="Weon H.Y."/>
            <person name="Suzuki K."/>
            <person name="Whang K.S."/>
            <person name="Kwon S.W."/>
        </authorList>
    </citation>
    <scope>NUCLEOTIDE SEQUENCE [LARGE SCALE GENOMIC DNA]</scope>
    <source>
        <strain evidence="1 2">MCCC 1A12701</strain>
    </source>
</reference>
<gene>
    <name evidence="1" type="ORF">EBB45_19235</name>
</gene>